<feature type="domain" description="RING-type" evidence="6">
    <location>
        <begin position="272"/>
        <end position="313"/>
    </location>
</feature>
<dbReference type="AlphaFoldDB" id="A0A3M6TXT7"/>
<protein>
    <recommendedName>
        <fullName evidence="6">RING-type domain-containing protein</fullName>
    </recommendedName>
</protein>
<dbReference type="GO" id="GO:0061630">
    <property type="term" value="F:ubiquitin protein ligase activity"/>
    <property type="evidence" value="ECO:0007669"/>
    <property type="project" value="TreeGrafter"/>
</dbReference>
<feature type="compositionally biased region" description="Basic residues" evidence="5">
    <location>
        <begin position="143"/>
        <end position="154"/>
    </location>
</feature>
<keyword evidence="2 4" id="KW-0863">Zinc-finger</keyword>
<dbReference type="EMBL" id="RCHS01002719">
    <property type="protein sequence ID" value="RMX46190.1"/>
    <property type="molecule type" value="Genomic_DNA"/>
</dbReference>
<dbReference type="Gene3D" id="3.30.40.10">
    <property type="entry name" value="Zinc/RING finger domain, C3HC4 (zinc finger)"/>
    <property type="match status" value="1"/>
</dbReference>
<feature type="compositionally biased region" description="Basic and acidic residues" evidence="5">
    <location>
        <begin position="155"/>
        <end position="164"/>
    </location>
</feature>
<reference evidence="7 8" key="1">
    <citation type="journal article" date="2018" name="Sci. Rep.">
        <title>Comparative analysis of the Pocillopora damicornis genome highlights role of immune system in coral evolution.</title>
        <authorList>
            <person name="Cunning R."/>
            <person name="Bay R.A."/>
            <person name="Gillette P."/>
            <person name="Baker A.C."/>
            <person name="Traylor-Knowles N."/>
        </authorList>
    </citation>
    <scope>NUCLEOTIDE SEQUENCE [LARGE SCALE GENOMIC DNA]</scope>
    <source>
        <strain evidence="7">RSMAS</strain>
        <tissue evidence="7">Whole animal</tissue>
    </source>
</reference>
<name>A0A3M6TXT7_POCDA</name>
<dbReference type="Proteomes" id="UP000275408">
    <property type="component" value="Unassembled WGS sequence"/>
</dbReference>
<keyword evidence="1" id="KW-0479">Metal-binding</keyword>
<dbReference type="GO" id="GO:0005634">
    <property type="term" value="C:nucleus"/>
    <property type="evidence" value="ECO:0007669"/>
    <property type="project" value="TreeGrafter"/>
</dbReference>
<keyword evidence="8" id="KW-1185">Reference proteome</keyword>
<dbReference type="GO" id="GO:0006511">
    <property type="term" value="P:ubiquitin-dependent protein catabolic process"/>
    <property type="evidence" value="ECO:0007669"/>
    <property type="project" value="TreeGrafter"/>
</dbReference>
<evidence type="ECO:0000256" key="5">
    <source>
        <dbReference type="SAM" id="MobiDB-lite"/>
    </source>
</evidence>
<comment type="caution">
    <text evidence="7">The sequence shown here is derived from an EMBL/GenBank/DDBJ whole genome shotgun (WGS) entry which is preliminary data.</text>
</comment>
<dbReference type="PROSITE" id="PS50089">
    <property type="entry name" value="ZF_RING_2"/>
    <property type="match status" value="1"/>
</dbReference>
<dbReference type="InterPro" id="IPR001841">
    <property type="entry name" value="Znf_RING"/>
</dbReference>
<feature type="region of interest" description="Disordered" evidence="5">
    <location>
        <begin position="1"/>
        <end position="22"/>
    </location>
</feature>
<evidence type="ECO:0000256" key="2">
    <source>
        <dbReference type="ARBA" id="ARBA00022771"/>
    </source>
</evidence>
<gene>
    <name evidence="7" type="ORF">pdam_00007841</name>
</gene>
<feature type="region of interest" description="Disordered" evidence="5">
    <location>
        <begin position="143"/>
        <end position="164"/>
    </location>
</feature>
<evidence type="ECO:0000313" key="8">
    <source>
        <dbReference type="Proteomes" id="UP000275408"/>
    </source>
</evidence>
<dbReference type="PANTHER" id="PTHR45931">
    <property type="entry name" value="SI:CH211-59O9.10"/>
    <property type="match status" value="1"/>
</dbReference>
<organism evidence="7 8">
    <name type="scientific">Pocillopora damicornis</name>
    <name type="common">Cauliflower coral</name>
    <name type="synonym">Millepora damicornis</name>
    <dbReference type="NCBI Taxonomy" id="46731"/>
    <lineage>
        <taxon>Eukaryota</taxon>
        <taxon>Metazoa</taxon>
        <taxon>Cnidaria</taxon>
        <taxon>Anthozoa</taxon>
        <taxon>Hexacorallia</taxon>
        <taxon>Scleractinia</taxon>
        <taxon>Astrocoeniina</taxon>
        <taxon>Pocilloporidae</taxon>
        <taxon>Pocillopora</taxon>
    </lineage>
</organism>
<dbReference type="OMA" id="XSADSEE"/>
<dbReference type="Pfam" id="PF13639">
    <property type="entry name" value="zf-RING_2"/>
    <property type="match status" value="1"/>
</dbReference>
<evidence type="ECO:0000256" key="4">
    <source>
        <dbReference type="PROSITE-ProRule" id="PRU00175"/>
    </source>
</evidence>
<dbReference type="STRING" id="46731.A0A3M6TXT7"/>
<accession>A0A3M6TXT7</accession>
<proteinExistence type="predicted"/>
<dbReference type="PANTHER" id="PTHR45931:SF3">
    <property type="entry name" value="RING ZINC FINGER-CONTAINING PROTEIN"/>
    <property type="match status" value="1"/>
</dbReference>
<evidence type="ECO:0000256" key="3">
    <source>
        <dbReference type="ARBA" id="ARBA00022833"/>
    </source>
</evidence>
<keyword evidence="3" id="KW-0862">Zinc</keyword>
<dbReference type="InterPro" id="IPR013083">
    <property type="entry name" value="Znf_RING/FYVE/PHD"/>
</dbReference>
<dbReference type="OrthoDB" id="8062037at2759"/>
<dbReference type="SUPFAM" id="SSF57850">
    <property type="entry name" value="RING/U-box"/>
    <property type="match status" value="1"/>
</dbReference>
<evidence type="ECO:0000256" key="1">
    <source>
        <dbReference type="ARBA" id="ARBA00022723"/>
    </source>
</evidence>
<sequence length="318" mass="35775">MAGPLVSVGQSPDHSSHSLHAGSSKGDLSILILPFTYNRPVSYDLNNGDVESTGDDFDSCDEENNYPSEFDFLDQKHGQICRRNGEKKLSVAVKAKRKCSQRDTRKVISSSKGSFTGSDDSDVGLTNEELRIREIRIENSKRKRENKIKAKKRKGVTEKTEVQSEKEKKPLKSCLRKSVRKNPVSVCANQTANPPSFYNNSDFILNSNNNGVKFEDQSYINLLIELQNREITPEDYDLLLQLDSSVQPKTLSTAQIKRLSSDKVTSEIDDLCSICIEDYVSGDERNFLPCGHHFHSFCIKTWLGTTSDRCPIDGKEVR</sequence>
<evidence type="ECO:0000313" key="7">
    <source>
        <dbReference type="EMBL" id="RMX46190.1"/>
    </source>
</evidence>
<dbReference type="SMART" id="SM00184">
    <property type="entry name" value="RING"/>
    <property type="match status" value="1"/>
</dbReference>
<evidence type="ECO:0000259" key="6">
    <source>
        <dbReference type="PROSITE" id="PS50089"/>
    </source>
</evidence>
<dbReference type="InterPro" id="IPR051834">
    <property type="entry name" value="RING_finger_E3_ligase"/>
</dbReference>
<dbReference type="GO" id="GO:0008270">
    <property type="term" value="F:zinc ion binding"/>
    <property type="evidence" value="ECO:0007669"/>
    <property type="project" value="UniProtKB-KW"/>
</dbReference>